<dbReference type="PANTHER" id="PTHR30126">
    <property type="entry name" value="HTH-TYPE TRANSCRIPTIONAL REGULATOR"/>
    <property type="match status" value="1"/>
</dbReference>
<dbReference type="SUPFAM" id="SSF46785">
    <property type="entry name" value="Winged helix' DNA-binding domain"/>
    <property type="match status" value="1"/>
</dbReference>
<dbReference type="Gene3D" id="1.10.10.10">
    <property type="entry name" value="Winged helix-like DNA-binding domain superfamily/Winged helix DNA-binding domain"/>
    <property type="match status" value="1"/>
</dbReference>
<evidence type="ECO:0000256" key="3">
    <source>
        <dbReference type="ARBA" id="ARBA00023125"/>
    </source>
</evidence>
<dbReference type="GO" id="GO:0003677">
    <property type="term" value="F:DNA binding"/>
    <property type="evidence" value="ECO:0007669"/>
    <property type="project" value="UniProtKB-KW"/>
</dbReference>
<dbReference type="CDD" id="cd05466">
    <property type="entry name" value="PBP2_LTTR_substrate"/>
    <property type="match status" value="1"/>
</dbReference>
<organism evidence="6 7">
    <name type="scientific">Inquilinus ginsengisoli</name>
    <dbReference type="NCBI Taxonomy" id="363840"/>
    <lineage>
        <taxon>Bacteria</taxon>
        <taxon>Pseudomonadati</taxon>
        <taxon>Pseudomonadota</taxon>
        <taxon>Alphaproteobacteria</taxon>
        <taxon>Rhodospirillales</taxon>
        <taxon>Rhodospirillaceae</taxon>
        <taxon>Inquilinus</taxon>
    </lineage>
</organism>
<dbReference type="PRINTS" id="PR00039">
    <property type="entry name" value="HTHLYSR"/>
</dbReference>
<evidence type="ECO:0000259" key="5">
    <source>
        <dbReference type="PROSITE" id="PS50931"/>
    </source>
</evidence>
<dbReference type="RefSeq" id="WP_309797390.1">
    <property type="nucleotide sequence ID" value="NZ_JAVDPW010000007.1"/>
</dbReference>
<evidence type="ECO:0000256" key="1">
    <source>
        <dbReference type="ARBA" id="ARBA00009437"/>
    </source>
</evidence>
<keyword evidence="4" id="KW-0804">Transcription</keyword>
<gene>
    <name evidence="6" type="ORF">E9232_004374</name>
</gene>
<evidence type="ECO:0000256" key="2">
    <source>
        <dbReference type="ARBA" id="ARBA00023015"/>
    </source>
</evidence>
<accession>A0ABU1JWA8</accession>
<evidence type="ECO:0000256" key="4">
    <source>
        <dbReference type="ARBA" id="ARBA00023163"/>
    </source>
</evidence>
<dbReference type="InterPro" id="IPR036388">
    <property type="entry name" value="WH-like_DNA-bd_sf"/>
</dbReference>
<dbReference type="PROSITE" id="PS50931">
    <property type="entry name" value="HTH_LYSR"/>
    <property type="match status" value="1"/>
</dbReference>
<reference evidence="6 7" key="1">
    <citation type="submission" date="2023-07" db="EMBL/GenBank/DDBJ databases">
        <title>Sorghum-associated microbial communities from plants grown in Nebraska, USA.</title>
        <authorList>
            <person name="Schachtman D."/>
        </authorList>
    </citation>
    <scope>NUCLEOTIDE SEQUENCE [LARGE SCALE GENOMIC DNA]</scope>
    <source>
        <strain evidence="6 7">584</strain>
    </source>
</reference>
<feature type="domain" description="HTH lysR-type" evidence="5">
    <location>
        <begin position="10"/>
        <end position="67"/>
    </location>
</feature>
<evidence type="ECO:0000313" key="7">
    <source>
        <dbReference type="Proteomes" id="UP001262410"/>
    </source>
</evidence>
<keyword evidence="7" id="KW-1185">Reference proteome</keyword>
<keyword evidence="3 6" id="KW-0238">DNA-binding</keyword>
<proteinExistence type="inferred from homology"/>
<dbReference type="InterPro" id="IPR036390">
    <property type="entry name" value="WH_DNA-bd_sf"/>
</dbReference>
<comment type="caution">
    <text evidence="6">The sequence shown here is derived from an EMBL/GenBank/DDBJ whole genome shotgun (WGS) entry which is preliminary data.</text>
</comment>
<dbReference type="Gene3D" id="3.40.190.290">
    <property type="match status" value="1"/>
</dbReference>
<dbReference type="Pfam" id="PF03466">
    <property type="entry name" value="LysR_substrate"/>
    <property type="match status" value="1"/>
</dbReference>
<evidence type="ECO:0000313" key="6">
    <source>
        <dbReference type="EMBL" id="MDR6291840.1"/>
    </source>
</evidence>
<dbReference type="InterPro" id="IPR000847">
    <property type="entry name" value="LysR_HTH_N"/>
</dbReference>
<comment type="similarity">
    <text evidence="1">Belongs to the LysR transcriptional regulatory family.</text>
</comment>
<name>A0ABU1JWA8_9PROT</name>
<dbReference type="InterPro" id="IPR005119">
    <property type="entry name" value="LysR_subst-bd"/>
</dbReference>
<sequence>MAEPHRGRSLETAWLEDFLAVLDEGGFSRAAERRGVSQPAFSRRIRALEDWVGTTLFDRSTHSVRLTPAGERFRPAAEEMLRRLQIGRQDALSAAQAGSETLRFAATHALALTFFPAWLRALEAAAPTTMTVQLTADTMVACERLMVEGRAQFLLCHDHPAAPRRLAGDSFPSIALGQDVLLPVAAPVLAGGAAAPYLAYTAESGMGRILAAAWAQAGRTAPAEPAFSSHLASVLAAMARDGRGISWSPLSLVAEDLESGRLARVGTAADEVPMEIRLFRPRARQSPAAETFWDRAVTLSRQA</sequence>
<dbReference type="EMBL" id="JAVDPW010000007">
    <property type="protein sequence ID" value="MDR6291840.1"/>
    <property type="molecule type" value="Genomic_DNA"/>
</dbReference>
<protein>
    <submittedName>
        <fullName evidence="6">DNA-binding transcriptional LysR family regulator</fullName>
    </submittedName>
</protein>
<keyword evidence="2" id="KW-0805">Transcription regulation</keyword>
<dbReference type="Proteomes" id="UP001262410">
    <property type="component" value="Unassembled WGS sequence"/>
</dbReference>
<dbReference type="SUPFAM" id="SSF53850">
    <property type="entry name" value="Periplasmic binding protein-like II"/>
    <property type="match status" value="1"/>
</dbReference>
<dbReference type="Pfam" id="PF00126">
    <property type="entry name" value="HTH_1"/>
    <property type="match status" value="1"/>
</dbReference>
<dbReference type="PANTHER" id="PTHR30126:SF2">
    <property type="entry name" value="HTH-TYPE TRANSCRIPTIONAL REGULATOR YJIE"/>
    <property type="match status" value="1"/>
</dbReference>